<dbReference type="InterPro" id="IPR036005">
    <property type="entry name" value="Creatinase/aminopeptidase-like"/>
</dbReference>
<dbReference type="RefSeq" id="XP_007604350.1">
    <property type="nucleotide sequence ID" value="XM_007604288.1"/>
</dbReference>
<feature type="domain" description="Creatinase N-terminal" evidence="4">
    <location>
        <begin position="9"/>
        <end position="124"/>
    </location>
</feature>
<dbReference type="GeneID" id="19881615"/>
<name>L2GN62_VITCO</name>
<dbReference type="AlphaFoldDB" id="L2GN62"/>
<dbReference type="InterPro" id="IPR032416">
    <property type="entry name" value="Peptidase_M24_C"/>
</dbReference>
<evidence type="ECO:0000259" key="5">
    <source>
        <dbReference type="Pfam" id="PF16188"/>
    </source>
</evidence>
<dbReference type="PANTHER" id="PTHR43763:SF6">
    <property type="entry name" value="XAA-PRO AMINOPEPTIDASE 1"/>
    <property type="match status" value="1"/>
</dbReference>
<gene>
    <name evidence="6" type="ORF">VICG_00903</name>
</gene>
<evidence type="ECO:0000259" key="4">
    <source>
        <dbReference type="Pfam" id="PF01321"/>
    </source>
</evidence>
<dbReference type="Proteomes" id="UP000011082">
    <property type="component" value="Unassembled WGS sequence"/>
</dbReference>
<dbReference type="GO" id="GO:0005737">
    <property type="term" value="C:cytoplasm"/>
    <property type="evidence" value="ECO:0007669"/>
    <property type="project" value="UniProtKB-ARBA"/>
</dbReference>
<dbReference type="GO" id="GO:0016787">
    <property type="term" value="F:hydrolase activity"/>
    <property type="evidence" value="ECO:0007669"/>
    <property type="project" value="UniProtKB-KW"/>
</dbReference>
<dbReference type="SUPFAM" id="SSF55920">
    <property type="entry name" value="Creatinase/aminopeptidase"/>
    <property type="match status" value="1"/>
</dbReference>
<dbReference type="GO" id="GO:0046872">
    <property type="term" value="F:metal ion binding"/>
    <property type="evidence" value="ECO:0007669"/>
    <property type="project" value="UniProtKB-KW"/>
</dbReference>
<sequence>MNQTLEDYVREIIDKHSLDCYVIFNSDIHLNEYIRKKDMRVLQISNFSGSNGTVVISKEPCLITDSRYYIQAQNQSRFPLFKDKLSEYIILKQYKKVSFDTKTISSTRFKKLMETFSENSIEFVETEFKFDIKFEDDQYNSLSNEIVYLEQYTLKSYLHFSDASEGLEYDPAIKEYLSSLGFNNIDGNVTGSHYQDKIKRIRNIVDGKVLIITELDTIGWVLNLRGFDIEFNPVFFSFLVLTKDEVLLFTDKDIALDMVKVLPYNEFERYLETIVECPVVISGDCNQFIYSKFKDVKLIDTIRVLQATKNEVELCGMALAYFFDGLALTELFGFINNNHNLTEKSISDELHNIKTKFKGYVQPSFDTISSTGANAAIVHHRASLDRIDKNKVYLIDCGSQYYFGTTDTTRTLFFGSDIDEQLRHDYTLVLKGQLNAMMKEYDFESNHSEIDEISRSFLKGEEKDFGHATGHGVGHFLCVHEHPPSIYDKTEDKLQPNMVFSIEPGYYKEEEYGIRVENLVVSRKTADKIKLTNITIVPYQNKMVDANMLTKEEKEYYNLCNEKCIKTLQNYISYEAFEFLKNNSCKLE</sequence>
<evidence type="ECO:0000259" key="3">
    <source>
        <dbReference type="Pfam" id="PF00557"/>
    </source>
</evidence>
<evidence type="ECO:0000313" key="6">
    <source>
        <dbReference type="EMBL" id="ELA42054.1"/>
    </source>
</evidence>
<evidence type="ECO:0000313" key="7">
    <source>
        <dbReference type="Proteomes" id="UP000011082"/>
    </source>
</evidence>
<keyword evidence="1" id="KW-0479">Metal-binding</keyword>
<evidence type="ECO:0008006" key="8">
    <source>
        <dbReference type="Google" id="ProtNLM"/>
    </source>
</evidence>
<feature type="domain" description="Peptidase M24 C-terminal" evidence="5">
    <location>
        <begin position="531"/>
        <end position="583"/>
    </location>
</feature>
<reference evidence="7" key="1">
    <citation type="submission" date="2011-05" db="EMBL/GenBank/DDBJ databases">
        <title>The genome sequence of Vittaforma corneae strain ATCC 50505.</title>
        <authorList>
            <consortium name="The Broad Institute Genome Sequencing Platform"/>
            <person name="Cuomo C."/>
            <person name="Didier E."/>
            <person name="Bowers L."/>
            <person name="Young S.K."/>
            <person name="Zeng Q."/>
            <person name="Gargeya S."/>
            <person name="Fitzgerald M."/>
            <person name="Haas B."/>
            <person name="Abouelleil A."/>
            <person name="Alvarado L."/>
            <person name="Arachchi H.M."/>
            <person name="Berlin A."/>
            <person name="Chapman S.B."/>
            <person name="Gearin G."/>
            <person name="Goldberg J."/>
            <person name="Griggs A."/>
            <person name="Gujja S."/>
            <person name="Hansen M."/>
            <person name="Heiman D."/>
            <person name="Howarth C."/>
            <person name="Larimer J."/>
            <person name="Lui A."/>
            <person name="MacDonald P.J.P."/>
            <person name="McCowen C."/>
            <person name="Montmayeur A."/>
            <person name="Murphy C."/>
            <person name="Neiman D."/>
            <person name="Pearson M."/>
            <person name="Priest M."/>
            <person name="Roberts A."/>
            <person name="Saif S."/>
            <person name="Shea T."/>
            <person name="Sisk P."/>
            <person name="Stolte C."/>
            <person name="Sykes S."/>
            <person name="Wortman J."/>
            <person name="Nusbaum C."/>
            <person name="Birren B."/>
        </authorList>
    </citation>
    <scope>NUCLEOTIDE SEQUENCE [LARGE SCALE GENOMIC DNA]</scope>
    <source>
        <strain evidence="7">ATCC 50505</strain>
    </source>
</reference>
<organism evidence="6 7">
    <name type="scientific">Vittaforma corneae (strain ATCC 50505)</name>
    <name type="common">Microsporidian parasite</name>
    <name type="synonym">Nosema corneum</name>
    <dbReference type="NCBI Taxonomy" id="993615"/>
    <lineage>
        <taxon>Eukaryota</taxon>
        <taxon>Fungi</taxon>
        <taxon>Fungi incertae sedis</taxon>
        <taxon>Microsporidia</taxon>
        <taxon>Nosematidae</taxon>
        <taxon>Vittaforma</taxon>
    </lineage>
</organism>
<accession>L2GN62</accession>
<dbReference type="OrthoDB" id="9995434at2759"/>
<dbReference type="VEuPathDB" id="MicrosporidiaDB:VICG_00903"/>
<dbReference type="HOGENOM" id="CLU_011781_2_4_1"/>
<keyword evidence="7" id="KW-1185">Reference proteome</keyword>
<dbReference type="Gene3D" id="3.90.230.10">
    <property type="entry name" value="Creatinase/methionine aminopeptidase superfamily"/>
    <property type="match status" value="1"/>
</dbReference>
<protein>
    <recommendedName>
        <fullName evidence="8">Aminopeptidase P N-terminal domain-containing protein</fullName>
    </recommendedName>
</protein>
<dbReference type="PANTHER" id="PTHR43763">
    <property type="entry name" value="XAA-PRO AMINOPEPTIDASE 1"/>
    <property type="match status" value="1"/>
</dbReference>
<dbReference type="OMA" id="AMAKFPP"/>
<dbReference type="InParanoid" id="L2GN62"/>
<dbReference type="Pfam" id="PF16188">
    <property type="entry name" value="Peptidase_M24_C"/>
    <property type="match status" value="1"/>
</dbReference>
<dbReference type="InterPro" id="IPR029149">
    <property type="entry name" value="Creatin/AminoP/Spt16_N"/>
</dbReference>
<proteinExistence type="predicted"/>
<dbReference type="SUPFAM" id="SSF53092">
    <property type="entry name" value="Creatinase/prolidase N-terminal domain"/>
    <property type="match status" value="1"/>
</dbReference>
<dbReference type="EMBL" id="JH370135">
    <property type="protein sequence ID" value="ELA42054.1"/>
    <property type="molecule type" value="Genomic_DNA"/>
</dbReference>
<feature type="domain" description="Peptidase M24" evidence="3">
    <location>
        <begin position="326"/>
        <end position="521"/>
    </location>
</feature>
<dbReference type="Pfam" id="PF00557">
    <property type="entry name" value="Peptidase_M24"/>
    <property type="match status" value="1"/>
</dbReference>
<evidence type="ECO:0000256" key="2">
    <source>
        <dbReference type="ARBA" id="ARBA00022801"/>
    </source>
</evidence>
<dbReference type="FunCoup" id="L2GN62">
    <property type="interactions" value="135"/>
</dbReference>
<evidence type="ECO:0000256" key="1">
    <source>
        <dbReference type="ARBA" id="ARBA00022723"/>
    </source>
</evidence>
<dbReference type="Pfam" id="PF01321">
    <property type="entry name" value="Creatinase_N"/>
    <property type="match status" value="1"/>
</dbReference>
<dbReference type="Gene3D" id="3.40.350.10">
    <property type="entry name" value="Creatinase/prolidase N-terminal domain"/>
    <property type="match status" value="2"/>
</dbReference>
<dbReference type="Pfam" id="PF16189">
    <property type="entry name" value="Creatinase_N_2"/>
    <property type="match status" value="1"/>
</dbReference>
<dbReference type="InterPro" id="IPR000587">
    <property type="entry name" value="Creatinase_N"/>
</dbReference>
<dbReference type="STRING" id="993615.L2GN62"/>
<keyword evidence="2" id="KW-0378">Hydrolase</keyword>
<dbReference type="InterPro" id="IPR050422">
    <property type="entry name" value="X-Pro_aminopeptidase_P"/>
</dbReference>
<dbReference type="InterPro" id="IPR000994">
    <property type="entry name" value="Pept_M24"/>
</dbReference>